<proteinExistence type="predicted"/>
<feature type="domain" description="ApeA N-terminal" evidence="3">
    <location>
        <begin position="5"/>
        <end position="298"/>
    </location>
</feature>
<sequence length="513" mass="57062">MEYFEAHGAWFLPGGLRVTGTLTFSADGLVLKVLGPLLQARPTEEVPEGSSRRHPCRPLRGRTTSGGRGGRRHEGGRGRTAKLKRLKNLLGRGRRSNETKHLSTDEWGVLPLIYGVDEDQRDITLVGSFGMTTQFPDLSEQTFNVTLALVGKHISNAEFSGIRAQFDHLAEWAAAPEIASVRKNPRQIQVNGDATEIMKTSWKDSVLTLESGIVGNSSGDKVHVDRYCTFAAESSPREWSELLDIYLRPFHDLLILSLGRYVHMNEVEFRTAGSDDWFTAYFNMVSPQRGQLKSSSLQSYSSPTLLTAESTSIPLADLVPAWYSLHERLRTVVTLIHAPLYAPFTYSEHRYASIFQGIEAYHKLEGEQFDSRDLTRPEHRLRVKQVVAVLKAGNLPAEHVRWAKAVIEGRNDKPLKTKVEEVVLSTGYLGQCILAAAPSFCSAAYDARTGVSHGGADKGVTATSRHWFGEILLLSMRVRLLQHLGVEQVGERALKRPRFEFALEQAALESSQA</sequence>
<dbReference type="InterPro" id="IPR041223">
    <property type="entry name" value="ApeA_NTD"/>
</dbReference>
<dbReference type="InterPro" id="IPR041229">
    <property type="entry name" value="HEPN_Apea"/>
</dbReference>
<evidence type="ECO:0000259" key="3">
    <source>
        <dbReference type="Pfam" id="PF18862"/>
    </source>
</evidence>
<keyword evidence="5" id="KW-1185">Reference proteome</keyword>
<gene>
    <name evidence="4" type="ORF">K3769_03395</name>
</gene>
<comment type="caution">
    <text evidence="4">The sequence shown here is derived from an EMBL/GenBank/DDBJ whole genome shotgun (WGS) entry which is preliminary data.</text>
</comment>
<organism evidence="4 5">
    <name type="scientific">Streptomyces ortus</name>
    <dbReference type="NCBI Taxonomy" id="2867268"/>
    <lineage>
        <taxon>Bacteria</taxon>
        <taxon>Bacillati</taxon>
        <taxon>Actinomycetota</taxon>
        <taxon>Actinomycetes</taxon>
        <taxon>Kitasatosporales</taxon>
        <taxon>Streptomycetaceae</taxon>
        <taxon>Streptomyces</taxon>
    </lineage>
</organism>
<evidence type="ECO:0000256" key="1">
    <source>
        <dbReference type="SAM" id="MobiDB-lite"/>
    </source>
</evidence>
<reference evidence="4" key="1">
    <citation type="journal article" date="2022" name="bioRxiv">
        <title>Discovery and biosynthetic assessment of Streptomyces ortus sp nov. isolated from a deep-sea sponge.</title>
        <authorList>
            <person name="Williams S.E."/>
        </authorList>
    </citation>
    <scope>NUCLEOTIDE SEQUENCE</scope>
    <source>
        <strain evidence="4">A15ISP2-DRY2</strain>
    </source>
</reference>
<dbReference type="Proteomes" id="UP001165590">
    <property type="component" value="Unassembled WGS sequence"/>
</dbReference>
<accession>A0ABT3UW94</accession>
<protein>
    <recommendedName>
        <fullName evidence="6">ApeA N-terminal domain-containing protein</fullName>
    </recommendedName>
</protein>
<evidence type="ECO:0008006" key="6">
    <source>
        <dbReference type="Google" id="ProtNLM"/>
    </source>
</evidence>
<feature type="region of interest" description="Disordered" evidence="1">
    <location>
        <begin position="42"/>
        <end position="79"/>
    </location>
</feature>
<evidence type="ECO:0000259" key="2">
    <source>
        <dbReference type="Pfam" id="PF18739"/>
    </source>
</evidence>
<feature type="domain" description="Apea-like HEPN" evidence="2">
    <location>
        <begin position="353"/>
        <end position="488"/>
    </location>
</feature>
<dbReference type="RefSeq" id="WP_267024949.1">
    <property type="nucleotide sequence ID" value="NZ_JAIFZO010000002.1"/>
</dbReference>
<dbReference type="Pfam" id="PF18862">
    <property type="entry name" value="ApeA_NTD1"/>
    <property type="match status" value="1"/>
</dbReference>
<dbReference type="EMBL" id="JAIFZO010000002">
    <property type="protein sequence ID" value="MCX4231833.1"/>
    <property type="molecule type" value="Genomic_DNA"/>
</dbReference>
<evidence type="ECO:0000313" key="5">
    <source>
        <dbReference type="Proteomes" id="UP001165590"/>
    </source>
</evidence>
<name>A0ABT3UW94_9ACTN</name>
<evidence type="ECO:0000313" key="4">
    <source>
        <dbReference type="EMBL" id="MCX4231833.1"/>
    </source>
</evidence>
<dbReference type="Pfam" id="PF18739">
    <property type="entry name" value="HEPN_Apea"/>
    <property type="match status" value="1"/>
</dbReference>